<keyword evidence="3" id="KW-1185">Reference proteome</keyword>
<dbReference type="Proteomes" id="UP000295388">
    <property type="component" value="Unassembled WGS sequence"/>
</dbReference>
<reference evidence="2 3" key="1">
    <citation type="submission" date="2019-03" db="EMBL/GenBank/DDBJ databases">
        <title>Genomic Encyclopedia of Type Strains, Phase III (KMG-III): the genomes of soil and plant-associated and newly described type strains.</title>
        <authorList>
            <person name="Whitman W."/>
        </authorList>
    </citation>
    <scope>NUCLEOTIDE SEQUENCE [LARGE SCALE GENOMIC DNA]</scope>
    <source>
        <strain evidence="2 3">VKM Ac-2527</strain>
    </source>
</reference>
<proteinExistence type="predicted"/>
<evidence type="ECO:0000259" key="1">
    <source>
        <dbReference type="Pfam" id="PF01814"/>
    </source>
</evidence>
<dbReference type="RefSeq" id="WP_133805423.1">
    <property type="nucleotide sequence ID" value="NZ_SNWQ01000034.1"/>
</dbReference>
<dbReference type="CDD" id="cd12108">
    <property type="entry name" value="Hr-like"/>
    <property type="match status" value="1"/>
</dbReference>
<accession>A0A4R6J983</accession>
<gene>
    <name evidence="2" type="ORF">EV643_13410</name>
</gene>
<organism evidence="2 3">
    <name type="scientific">Kribbella caucasensis</name>
    <dbReference type="NCBI Taxonomy" id="2512215"/>
    <lineage>
        <taxon>Bacteria</taxon>
        <taxon>Bacillati</taxon>
        <taxon>Actinomycetota</taxon>
        <taxon>Actinomycetes</taxon>
        <taxon>Propionibacteriales</taxon>
        <taxon>Kribbellaceae</taxon>
        <taxon>Kribbella</taxon>
    </lineage>
</organism>
<dbReference type="EMBL" id="SNWQ01000034">
    <property type="protein sequence ID" value="TDO30986.1"/>
    <property type="molecule type" value="Genomic_DNA"/>
</dbReference>
<name>A0A4R6J983_9ACTN</name>
<dbReference type="Gene3D" id="1.20.120.520">
    <property type="entry name" value="nmb1532 protein domain like"/>
    <property type="match status" value="1"/>
</dbReference>
<dbReference type="InterPro" id="IPR012312">
    <property type="entry name" value="Hemerythrin-like"/>
</dbReference>
<evidence type="ECO:0000313" key="3">
    <source>
        <dbReference type="Proteomes" id="UP000295388"/>
    </source>
</evidence>
<dbReference type="Pfam" id="PF01814">
    <property type="entry name" value="Hemerythrin"/>
    <property type="match status" value="1"/>
</dbReference>
<dbReference type="OrthoDB" id="5197650at2"/>
<protein>
    <submittedName>
        <fullName evidence="2">Hemerythrin HHE cation binding domain-containing protein</fullName>
    </submittedName>
</protein>
<feature type="domain" description="Hemerythrin-like" evidence="1">
    <location>
        <begin position="18"/>
        <end position="145"/>
    </location>
</feature>
<dbReference type="AlphaFoldDB" id="A0A4R6J983"/>
<sequence>MTAQNSPATASDPWEMALIHRLIRRGFEQASAHVLAVGAATRAGAVAAYIGFHLDGLHAHHSSEDELIWPALRERAQLSTALISRMEEQHAGVHDAIETTRRELSVWTANPTTEASRSLAADLATIVDRLAEHLAEEEREVVPLIAAHISQAEWDHLGEVAFSKFTPQQRFTAMGELLEAARPDEAARMLAGLPAPVRVIWRLVGRRQYQRFMNSVRGA</sequence>
<comment type="caution">
    <text evidence="2">The sequence shown here is derived from an EMBL/GenBank/DDBJ whole genome shotgun (WGS) entry which is preliminary data.</text>
</comment>
<evidence type="ECO:0000313" key="2">
    <source>
        <dbReference type="EMBL" id="TDO30986.1"/>
    </source>
</evidence>